<dbReference type="Proteomes" id="UP000195569">
    <property type="component" value="Unassembled WGS sequence"/>
</dbReference>
<sequence length="66" mass="7629">MGARGFWVLVCFLGLRRWFALVTRLRVGICNAIRYHWHPQCAYGHRIRVTGDPAEAQFVQAITVSR</sequence>
<gene>
    <name evidence="1" type="ORF">BN2476_750163</name>
</gene>
<keyword evidence="2" id="KW-1185">Reference proteome</keyword>
<reference evidence="1" key="1">
    <citation type="submission" date="2016-12" db="EMBL/GenBank/DDBJ databases">
        <authorList>
            <person name="Moulin L."/>
        </authorList>
    </citation>
    <scope>NUCLEOTIDE SEQUENCE [LARGE SCALE GENOMIC DNA]</scope>
    <source>
        <strain evidence="1">STM 7183</strain>
    </source>
</reference>
<evidence type="ECO:0000313" key="1">
    <source>
        <dbReference type="EMBL" id="SIT50220.1"/>
    </source>
</evidence>
<name>A0A1N7SSB3_9BURK</name>
<proteinExistence type="predicted"/>
<comment type="caution">
    <text evidence="1">The sequence shown here is derived from an EMBL/GenBank/DDBJ whole genome shotgun (WGS) entry which is preliminary data.</text>
</comment>
<evidence type="ECO:0000313" key="2">
    <source>
        <dbReference type="Proteomes" id="UP000195569"/>
    </source>
</evidence>
<dbReference type="AlphaFoldDB" id="A0A1N7SSB3"/>
<protein>
    <submittedName>
        <fullName evidence="1">Uncharacterized protein</fullName>
    </submittedName>
</protein>
<dbReference type="EMBL" id="CYGY02000075">
    <property type="protein sequence ID" value="SIT50220.1"/>
    <property type="molecule type" value="Genomic_DNA"/>
</dbReference>
<accession>A0A1N7SSB3</accession>
<organism evidence="1 2">
    <name type="scientific">Paraburkholderia piptadeniae</name>
    <dbReference type="NCBI Taxonomy" id="1701573"/>
    <lineage>
        <taxon>Bacteria</taxon>
        <taxon>Pseudomonadati</taxon>
        <taxon>Pseudomonadota</taxon>
        <taxon>Betaproteobacteria</taxon>
        <taxon>Burkholderiales</taxon>
        <taxon>Burkholderiaceae</taxon>
        <taxon>Paraburkholderia</taxon>
    </lineage>
</organism>